<dbReference type="PANTHER" id="PTHR12307">
    <property type="entry name" value="PROTEIN PHOSPHATASE 1 REGULATORY SUBUNIT"/>
    <property type="match status" value="1"/>
</dbReference>
<feature type="domain" description="CBM21" evidence="2">
    <location>
        <begin position="244"/>
        <end position="356"/>
    </location>
</feature>
<feature type="compositionally biased region" description="Low complexity" evidence="1">
    <location>
        <begin position="543"/>
        <end position="557"/>
    </location>
</feature>
<dbReference type="Proteomes" id="UP000076798">
    <property type="component" value="Unassembled WGS sequence"/>
</dbReference>
<dbReference type="OrthoDB" id="1881at2759"/>
<protein>
    <recommendedName>
        <fullName evidence="2">CBM21 domain-containing protein</fullName>
    </recommendedName>
</protein>
<organism evidence="3 4">
    <name type="scientific">Sistotremastrum suecicum HHB10207 ss-3</name>
    <dbReference type="NCBI Taxonomy" id="1314776"/>
    <lineage>
        <taxon>Eukaryota</taxon>
        <taxon>Fungi</taxon>
        <taxon>Dikarya</taxon>
        <taxon>Basidiomycota</taxon>
        <taxon>Agaricomycotina</taxon>
        <taxon>Agaricomycetes</taxon>
        <taxon>Sistotremastrales</taxon>
        <taxon>Sistotremastraceae</taxon>
        <taxon>Sistotremastrum</taxon>
    </lineage>
</organism>
<gene>
    <name evidence="3" type="ORF">SISSUDRAFT_1035025</name>
</gene>
<evidence type="ECO:0000256" key="1">
    <source>
        <dbReference type="SAM" id="MobiDB-lite"/>
    </source>
</evidence>
<dbReference type="InterPro" id="IPR005036">
    <property type="entry name" value="CBM21_dom"/>
</dbReference>
<proteinExistence type="predicted"/>
<sequence>MAQRGETLHMLSETGDLKILNVEDDVPIEEVFGVSGKGSEPETLLNSTSFRSIPQKYGDKKIDLRACIWGNLSASRFECTWEHGRALHKLAFSLGLKRSCDRRLQSPPAFLPSPPPIMARVATLRIDTSTPPLLRKKSGELVKPSLKHIQASLPSPTSAATAESLQTPHTPSKAVHFDAQLEHVKLFLAEQKPLAVSRDGSPVMTETSDGESAGEYFGFRSSQEEEQLTSRLAATIDNLPPDLEILLLSSDVILEELKLSPSPPLMLQGSIRVRNLAFAKWVAVRFTLDDWQTTSEVAARYLQPVEGTNFDRFVFTIKLSDHLKRLATKTLLLCIRYTVLGKELWDNNRGQNYRMIFSFREPPSEVVTVKPEEAKVKAWLAAPAPAIVSLKSDPALSSRYDFAASFKDVPSWNRTSSVPFPSSSPPKSKPPTLHRRANSASLPLTTSLSEPVLSHSPTYAQDFEPWRMQKNFALRGSPREFEADDVDYDTPAIADARRRPASNSVLGLGVSIHEEELPHRGKRRHHRSSYFDSWAANALSNVRLTPPGTPTTRTSPLPDDDDSATSSQDLSDESLSPYGLPEASVSAATITLSSLARSDSQSTHSSRLSWESLLHPAMLATPTISTSSTTTTTTSSPLASPPADYRELVNFPEHLGEPLCDDKKGETEEERQTRYSTFLHQYVVSLPCS</sequence>
<evidence type="ECO:0000259" key="2">
    <source>
        <dbReference type="PROSITE" id="PS51159"/>
    </source>
</evidence>
<dbReference type="PROSITE" id="PS51159">
    <property type="entry name" value="CBM21"/>
    <property type="match status" value="1"/>
</dbReference>
<dbReference type="AlphaFoldDB" id="A0A166BC46"/>
<dbReference type="STRING" id="1314776.A0A166BC46"/>
<dbReference type="InterPro" id="IPR038175">
    <property type="entry name" value="CBM21_dom_sf"/>
</dbReference>
<dbReference type="GO" id="GO:2001069">
    <property type="term" value="F:glycogen binding"/>
    <property type="evidence" value="ECO:0007669"/>
    <property type="project" value="TreeGrafter"/>
</dbReference>
<dbReference type="Pfam" id="PF03370">
    <property type="entry name" value="CBM_21"/>
    <property type="match status" value="1"/>
</dbReference>
<accession>A0A166BC46</accession>
<dbReference type="InterPro" id="IPR050782">
    <property type="entry name" value="PP1_regulatory_subunit_3"/>
</dbReference>
<dbReference type="GO" id="GO:0005979">
    <property type="term" value="P:regulation of glycogen biosynthetic process"/>
    <property type="evidence" value="ECO:0007669"/>
    <property type="project" value="TreeGrafter"/>
</dbReference>
<feature type="region of interest" description="Disordered" evidence="1">
    <location>
        <begin position="621"/>
        <end position="641"/>
    </location>
</feature>
<dbReference type="GO" id="GO:0000164">
    <property type="term" value="C:protein phosphatase type 1 complex"/>
    <property type="evidence" value="ECO:0007669"/>
    <property type="project" value="TreeGrafter"/>
</dbReference>
<evidence type="ECO:0000313" key="4">
    <source>
        <dbReference type="Proteomes" id="UP000076798"/>
    </source>
</evidence>
<name>A0A166BC46_9AGAM</name>
<dbReference type="GO" id="GO:0008157">
    <property type="term" value="F:protein phosphatase 1 binding"/>
    <property type="evidence" value="ECO:0007669"/>
    <property type="project" value="TreeGrafter"/>
</dbReference>
<feature type="region of interest" description="Disordered" evidence="1">
    <location>
        <begin position="415"/>
        <end position="436"/>
    </location>
</feature>
<feature type="region of interest" description="Disordered" evidence="1">
    <location>
        <begin position="541"/>
        <end position="580"/>
    </location>
</feature>
<dbReference type="EMBL" id="KV428114">
    <property type="protein sequence ID" value="KZT36207.1"/>
    <property type="molecule type" value="Genomic_DNA"/>
</dbReference>
<evidence type="ECO:0000313" key="3">
    <source>
        <dbReference type="EMBL" id="KZT36207.1"/>
    </source>
</evidence>
<dbReference type="PANTHER" id="PTHR12307:SF36">
    <property type="entry name" value="GLYCOGEN-BINDING SUBUNIT 76A"/>
    <property type="match status" value="1"/>
</dbReference>
<reference evidence="3 4" key="1">
    <citation type="journal article" date="2016" name="Mol. Biol. Evol.">
        <title>Comparative Genomics of Early-Diverging Mushroom-Forming Fungi Provides Insights into the Origins of Lignocellulose Decay Capabilities.</title>
        <authorList>
            <person name="Nagy L.G."/>
            <person name="Riley R."/>
            <person name="Tritt A."/>
            <person name="Adam C."/>
            <person name="Daum C."/>
            <person name="Floudas D."/>
            <person name="Sun H."/>
            <person name="Yadav J.S."/>
            <person name="Pangilinan J."/>
            <person name="Larsson K.H."/>
            <person name="Matsuura K."/>
            <person name="Barry K."/>
            <person name="Labutti K."/>
            <person name="Kuo R."/>
            <person name="Ohm R.A."/>
            <person name="Bhattacharya S.S."/>
            <person name="Shirouzu T."/>
            <person name="Yoshinaga Y."/>
            <person name="Martin F.M."/>
            <person name="Grigoriev I.V."/>
            <person name="Hibbett D.S."/>
        </authorList>
    </citation>
    <scope>NUCLEOTIDE SEQUENCE [LARGE SCALE GENOMIC DNA]</scope>
    <source>
        <strain evidence="3 4">HHB10207 ss-3</strain>
    </source>
</reference>
<keyword evidence="4" id="KW-1185">Reference proteome</keyword>
<dbReference type="Gene3D" id="2.60.40.2440">
    <property type="entry name" value="Carbohydrate binding type-21 domain"/>
    <property type="match status" value="1"/>
</dbReference>